<dbReference type="RefSeq" id="WP_276729337.1">
    <property type="nucleotide sequence ID" value="NZ_JAFKMR010000014.1"/>
</dbReference>
<dbReference type="Proteomes" id="UP000664800">
    <property type="component" value="Unassembled WGS sequence"/>
</dbReference>
<accession>A0A8I1MUD5</accession>
<dbReference type="AlphaFoldDB" id="A0A8I1MUD5"/>
<keyword evidence="1" id="KW-0732">Signal</keyword>
<reference evidence="2" key="1">
    <citation type="submission" date="2021-02" db="EMBL/GenBank/DDBJ databases">
        <title>Thiocyanate and organic carbon inputs drive convergent selection for specific autotrophic Afipia and Thiobacillus strains within complex microbiomes.</title>
        <authorList>
            <person name="Huddy R.J."/>
            <person name="Sachdeva R."/>
            <person name="Kadzinga F."/>
            <person name="Kantor R.S."/>
            <person name="Harrison S.T.L."/>
            <person name="Banfield J.F."/>
        </authorList>
    </citation>
    <scope>NUCLEOTIDE SEQUENCE</scope>
    <source>
        <strain evidence="2">SCN18_13_7_16_R3_B_64_19</strain>
    </source>
</reference>
<evidence type="ECO:0000256" key="1">
    <source>
        <dbReference type="SAM" id="SignalP"/>
    </source>
</evidence>
<evidence type="ECO:0008006" key="4">
    <source>
        <dbReference type="Google" id="ProtNLM"/>
    </source>
</evidence>
<proteinExistence type="predicted"/>
<evidence type="ECO:0000313" key="2">
    <source>
        <dbReference type="EMBL" id="MBN8743970.1"/>
    </source>
</evidence>
<feature type="chain" id="PRO_5034003006" description="Lipoprotein" evidence="1">
    <location>
        <begin position="22"/>
        <end position="295"/>
    </location>
</feature>
<name>A0A8I1MUD5_THIA3</name>
<sequence length="295" mass="29726">MPVSPIRISLGAALLASLALAGCGGGSTAQYEGSIVTGRVLMGPQSASDTSGGPVAGATVCAYAFVKGESAYSIDPATASAYIYSNTPVAPCATTDAQGNFSFNLLNGVFGPVLLQATNGSYMFGGTSRTLLPLTSANLAMPANASNYFIATNTTLQAAVNVGGGGTVSTNVTPLTTFAVARSNPIAGFTMTTYLDNLSNIAAQLRITGVSDLSNAVPGNNATDTSGTYGQAMLGVEQYLATMTPNGSNADDPYGANLLNWTDLGSATTASTVSADYTTAYQAANTGATEVFNFN</sequence>
<dbReference type="PROSITE" id="PS51257">
    <property type="entry name" value="PROKAR_LIPOPROTEIN"/>
    <property type="match status" value="1"/>
</dbReference>
<comment type="caution">
    <text evidence="2">The sequence shown here is derived from an EMBL/GenBank/DDBJ whole genome shotgun (WGS) entry which is preliminary data.</text>
</comment>
<evidence type="ECO:0000313" key="3">
    <source>
        <dbReference type="Proteomes" id="UP000664800"/>
    </source>
</evidence>
<feature type="signal peptide" evidence="1">
    <location>
        <begin position="1"/>
        <end position="21"/>
    </location>
</feature>
<gene>
    <name evidence="2" type="ORF">J0I24_06640</name>
</gene>
<organism evidence="2 3">
    <name type="scientific">Thiomonas arsenitoxydans (strain DSM 22701 / CIP 110005 / 3As)</name>
    <dbReference type="NCBI Taxonomy" id="426114"/>
    <lineage>
        <taxon>Bacteria</taxon>
        <taxon>Pseudomonadati</taxon>
        <taxon>Pseudomonadota</taxon>
        <taxon>Betaproteobacteria</taxon>
        <taxon>Burkholderiales</taxon>
        <taxon>Thiomonas</taxon>
    </lineage>
</organism>
<protein>
    <recommendedName>
        <fullName evidence="4">Lipoprotein</fullName>
    </recommendedName>
</protein>
<dbReference type="EMBL" id="JAFKMR010000014">
    <property type="protein sequence ID" value="MBN8743970.1"/>
    <property type="molecule type" value="Genomic_DNA"/>
</dbReference>